<keyword evidence="2" id="KW-1185">Reference proteome</keyword>
<protein>
    <submittedName>
        <fullName evidence="1">Senescence regulator</fullName>
    </submittedName>
</protein>
<sequence>MVMVMTAAPTCRTSEKKTSGSTVDDVGDRNDEVVVNNSRNEWSPRAGGGETNGSFPSRSRRRNPREDHHVGGLSLAFEESGKTAAPRIVHQFRGSDSVAASPRGHQHGDVSAVKRS</sequence>
<dbReference type="EMBL" id="CM051406">
    <property type="protein sequence ID" value="KAJ4703933.1"/>
    <property type="molecule type" value="Genomic_DNA"/>
</dbReference>
<dbReference type="Proteomes" id="UP001164539">
    <property type="component" value="Chromosome 13"/>
</dbReference>
<comment type="caution">
    <text evidence="1">The sequence shown here is derived from an EMBL/GenBank/DDBJ whole genome shotgun (WGS) entry which is preliminary data.</text>
</comment>
<name>A0ACC1WYU7_MELAZ</name>
<gene>
    <name evidence="1" type="ORF">OWV82_023764</name>
</gene>
<organism evidence="1 2">
    <name type="scientific">Melia azedarach</name>
    <name type="common">Chinaberry tree</name>
    <dbReference type="NCBI Taxonomy" id="155640"/>
    <lineage>
        <taxon>Eukaryota</taxon>
        <taxon>Viridiplantae</taxon>
        <taxon>Streptophyta</taxon>
        <taxon>Embryophyta</taxon>
        <taxon>Tracheophyta</taxon>
        <taxon>Spermatophyta</taxon>
        <taxon>Magnoliopsida</taxon>
        <taxon>eudicotyledons</taxon>
        <taxon>Gunneridae</taxon>
        <taxon>Pentapetalae</taxon>
        <taxon>rosids</taxon>
        <taxon>malvids</taxon>
        <taxon>Sapindales</taxon>
        <taxon>Meliaceae</taxon>
        <taxon>Melia</taxon>
    </lineage>
</organism>
<accession>A0ACC1WYU7</accession>
<evidence type="ECO:0000313" key="2">
    <source>
        <dbReference type="Proteomes" id="UP001164539"/>
    </source>
</evidence>
<evidence type="ECO:0000313" key="1">
    <source>
        <dbReference type="EMBL" id="KAJ4703933.1"/>
    </source>
</evidence>
<proteinExistence type="predicted"/>
<reference evidence="1 2" key="1">
    <citation type="journal article" date="2023" name="Science">
        <title>Complex scaffold remodeling in plant triterpene biosynthesis.</title>
        <authorList>
            <person name="De La Pena R."/>
            <person name="Hodgson H."/>
            <person name="Liu J.C."/>
            <person name="Stephenson M.J."/>
            <person name="Martin A.C."/>
            <person name="Owen C."/>
            <person name="Harkess A."/>
            <person name="Leebens-Mack J."/>
            <person name="Jimenez L.E."/>
            <person name="Osbourn A."/>
            <person name="Sattely E.S."/>
        </authorList>
    </citation>
    <scope>NUCLEOTIDE SEQUENCE [LARGE SCALE GENOMIC DNA]</scope>
    <source>
        <strain evidence="2">cv. JPN11</strain>
        <tissue evidence="1">Leaf</tissue>
    </source>
</reference>